<dbReference type="NCBIfam" id="TIGR03668">
    <property type="entry name" value="Rv0121_F420"/>
    <property type="match status" value="1"/>
</dbReference>
<reference evidence="4" key="1">
    <citation type="journal article" date="2019" name="Int. J. Syst. Evol. Microbiol.">
        <title>The Global Catalogue of Microorganisms (GCM) 10K type strain sequencing project: providing services to taxonomists for standard genome sequencing and annotation.</title>
        <authorList>
            <consortium name="The Broad Institute Genomics Platform"/>
            <consortium name="The Broad Institute Genome Sequencing Center for Infectious Disease"/>
            <person name="Wu L."/>
            <person name="Ma J."/>
        </authorList>
    </citation>
    <scope>NUCLEOTIDE SEQUENCE [LARGE SCALE GENOMIC DNA]</scope>
    <source>
        <strain evidence="4">JCM 16904</strain>
    </source>
</reference>
<keyword evidence="1" id="KW-0560">Oxidoreductase</keyword>
<gene>
    <name evidence="3" type="ORF">GCM10022224_050890</name>
</gene>
<accession>A0ABP7C5K3</accession>
<dbReference type="EMBL" id="BAAAZP010000093">
    <property type="protein sequence ID" value="GAA3680524.1"/>
    <property type="molecule type" value="Genomic_DNA"/>
</dbReference>
<dbReference type="InterPro" id="IPR019967">
    <property type="entry name" value="F420-dep_enz_PPOX_Rv0121"/>
</dbReference>
<evidence type="ECO:0000256" key="1">
    <source>
        <dbReference type="ARBA" id="ARBA00023002"/>
    </source>
</evidence>
<dbReference type="Gene3D" id="2.30.110.10">
    <property type="entry name" value="Electron Transport, Fmn-binding Protein, Chain A"/>
    <property type="match status" value="1"/>
</dbReference>
<dbReference type="Proteomes" id="UP001500902">
    <property type="component" value="Unassembled WGS sequence"/>
</dbReference>
<organism evidence="3 4">
    <name type="scientific">Nonomuraea antimicrobica</name>
    <dbReference type="NCBI Taxonomy" id="561173"/>
    <lineage>
        <taxon>Bacteria</taxon>
        <taxon>Bacillati</taxon>
        <taxon>Actinomycetota</taxon>
        <taxon>Actinomycetes</taxon>
        <taxon>Streptosporangiales</taxon>
        <taxon>Streptosporangiaceae</taxon>
        <taxon>Nonomuraea</taxon>
    </lineage>
</organism>
<protein>
    <submittedName>
        <fullName evidence="3">TIGR03668 family PPOX class F420-dependent oxidoreductase</fullName>
    </submittedName>
</protein>
<dbReference type="PANTHER" id="PTHR35176">
    <property type="entry name" value="HEME OXYGENASE HI_0854-RELATED"/>
    <property type="match status" value="1"/>
</dbReference>
<proteinExistence type="predicted"/>
<dbReference type="Pfam" id="PF01243">
    <property type="entry name" value="PNPOx_N"/>
    <property type="match status" value="1"/>
</dbReference>
<sequence length="141" mass="15417">MAAGVDDGAARARFGAQPVARMARLAADGTPRLVPITFALDGDRVVTAVDHKPKTTTDLGRLRDLRRDPAVSLLADHYEDDWARLWWVRADGLASVVTAGPGREAALDLLTAKYAQYRERRPQGPVIVVEVTRWSAWSATP</sequence>
<dbReference type="RefSeq" id="WP_344882949.1">
    <property type="nucleotide sequence ID" value="NZ_BAAAZP010000093.1"/>
</dbReference>
<evidence type="ECO:0000313" key="4">
    <source>
        <dbReference type="Proteomes" id="UP001500902"/>
    </source>
</evidence>
<evidence type="ECO:0000259" key="2">
    <source>
        <dbReference type="Pfam" id="PF01243"/>
    </source>
</evidence>
<feature type="domain" description="Pyridoxamine 5'-phosphate oxidase N-terminal" evidence="2">
    <location>
        <begin position="9"/>
        <end position="137"/>
    </location>
</feature>
<dbReference type="PANTHER" id="PTHR35176:SF2">
    <property type="entry name" value="F420H(2)-DEPENDENT REDUCTASE RV1155"/>
    <property type="match status" value="1"/>
</dbReference>
<dbReference type="InterPro" id="IPR011576">
    <property type="entry name" value="Pyridox_Oxase_N"/>
</dbReference>
<dbReference type="SUPFAM" id="SSF50475">
    <property type="entry name" value="FMN-binding split barrel"/>
    <property type="match status" value="1"/>
</dbReference>
<comment type="caution">
    <text evidence="3">The sequence shown here is derived from an EMBL/GenBank/DDBJ whole genome shotgun (WGS) entry which is preliminary data.</text>
</comment>
<name>A0ABP7C5K3_9ACTN</name>
<evidence type="ECO:0000313" key="3">
    <source>
        <dbReference type="EMBL" id="GAA3680524.1"/>
    </source>
</evidence>
<dbReference type="InterPro" id="IPR052019">
    <property type="entry name" value="F420H2_bilvrd_red/Heme_oxyg"/>
</dbReference>
<keyword evidence="4" id="KW-1185">Reference proteome</keyword>
<dbReference type="InterPro" id="IPR012349">
    <property type="entry name" value="Split_barrel_FMN-bd"/>
</dbReference>